<proteinExistence type="inferred from homology"/>
<evidence type="ECO:0000256" key="11">
    <source>
        <dbReference type="ARBA" id="ARBA00041766"/>
    </source>
</evidence>
<dbReference type="GO" id="GO:0003941">
    <property type="term" value="F:L-serine ammonia-lyase activity"/>
    <property type="evidence" value="ECO:0007669"/>
    <property type="project" value="UniProtKB-EC"/>
</dbReference>
<sequence>MTIRDLAGAEQVKAVSDRPLALPTPSTISALSADNGLDTTPVPTGLDAATPAALLAGEITAQRASRPLSVFDLMRIGIGPSSSHTVGPMRAGRAFAGELADAVAGAREPGRRAAAGRLAPERRPDGPVTHLVVELYGSLGATGRGHATDRAVVMGLAGYEPETVPPEICRGLHEDVAAAGELVVDGVGALPFDPATDIRFLPGRVLPYHTNALTVTAYCAAGEEVLRRTYYSVGGGFVMEDAGAPGAPSIRALATAASAEMHATPAPYPFSSGAELLEVCEREGLRVSEAVMANEVSARPRAEVLAYLDRLRETMTACIEAGLAADGTLPGGLGVRRRAKALHERLLAQSTGPAAAFTMADPLRGMDWVDLFALAVNEENAAGRRVVTAPTNGAAGIVPAVLAYYERFIPGADDDGARRYLLAATAVGALIKTNASIAGAEVGCQGEVGSASSMAAAGLAEALGGTPAQVENAAEIAMEHNLGLTCDPVGGLVQIPCIERNAVAAVKAINAARMALWGEGRHTVSLDTVIETMRQTGEDMLAKYKETSRGGLAVNVVEC</sequence>
<keyword evidence="7" id="KW-0479">Metal-binding</keyword>
<dbReference type="SUPFAM" id="SSF143548">
    <property type="entry name" value="Serine metabolism enzymes domain"/>
    <property type="match status" value="1"/>
</dbReference>
<dbReference type="Gene3D" id="3.30.1330.90">
    <property type="entry name" value="D-3-phosphoglycerate dehydrogenase, domain 3"/>
    <property type="match status" value="1"/>
</dbReference>
<protein>
    <recommendedName>
        <fullName evidence="4">L-serine ammonia-lyase</fullName>
        <ecNumber evidence="4">4.3.1.17</ecNumber>
    </recommendedName>
    <alternativeName>
        <fullName evidence="11">L-serine deaminase</fullName>
    </alternativeName>
</protein>
<comment type="similarity">
    <text evidence="3">Belongs to the iron-sulfur dependent L-serine dehydratase family.</text>
</comment>
<evidence type="ECO:0000259" key="13">
    <source>
        <dbReference type="Pfam" id="PF03313"/>
    </source>
</evidence>
<keyword evidence="5" id="KW-0312">Gluconeogenesis</keyword>
<dbReference type="Pfam" id="PF03315">
    <property type="entry name" value="SDH_beta"/>
    <property type="match status" value="1"/>
</dbReference>
<keyword evidence="16" id="KW-1185">Reference proteome</keyword>
<evidence type="ECO:0000256" key="8">
    <source>
        <dbReference type="ARBA" id="ARBA00023004"/>
    </source>
</evidence>
<evidence type="ECO:0000256" key="12">
    <source>
        <dbReference type="ARBA" id="ARBA00049406"/>
    </source>
</evidence>
<evidence type="ECO:0000256" key="7">
    <source>
        <dbReference type="ARBA" id="ARBA00022723"/>
    </source>
</evidence>
<name>A0ABT4ICQ6_9ACTO</name>
<evidence type="ECO:0000256" key="6">
    <source>
        <dbReference type="ARBA" id="ARBA00022485"/>
    </source>
</evidence>
<dbReference type="PANTHER" id="PTHR30182:SF1">
    <property type="entry name" value="L-SERINE DEHYDRATASE 1"/>
    <property type="match status" value="1"/>
</dbReference>
<evidence type="ECO:0000256" key="9">
    <source>
        <dbReference type="ARBA" id="ARBA00023014"/>
    </source>
</evidence>
<dbReference type="RefSeq" id="WP_268918709.1">
    <property type="nucleotide sequence ID" value="NZ_JAPTMY010000060.1"/>
</dbReference>
<dbReference type="InterPro" id="IPR051318">
    <property type="entry name" value="Fe-S_L-Ser"/>
</dbReference>
<dbReference type="InterPro" id="IPR005130">
    <property type="entry name" value="Ser_deHydtase-like_asu"/>
</dbReference>
<evidence type="ECO:0000256" key="3">
    <source>
        <dbReference type="ARBA" id="ARBA00008636"/>
    </source>
</evidence>
<keyword evidence="10 15" id="KW-0456">Lyase</keyword>
<keyword evidence="6" id="KW-0004">4Fe-4S</keyword>
<comment type="cofactor">
    <cofactor evidence="1">
        <name>[4Fe-4S] cluster</name>
        <dbReference type="ChEBI" id="CHEBI:49883"/>
    </cofactor>
</comment>
<dbReference type="Proteomes" id="UP001072034">
    <property type="component" value="Unassembled WGS sequence"/>
</dbReference>
<comment type="catalytic activity">
    <reaction evidence="12">
        <text>L-serine = pyruvate + NH4(+)</text>
        <dbReference type="Rhea" id="RHEA:19169"/>
        <dbReference type="ChEBI" id="CHEBI:15361"/>
        <dbReference type="ChEBI" id="CHEBI:28938"/>
        <dbReference type="ChEBI" id="CHEBI:33384"/>
        <dbReference type="EC" id="4.3.1.17"/>
    </reaction>
</comment>
<dbReference type="InterPro" id="IPR029009">
    <property type="entry name" value="ASB_dom_sf"/>
</dbReference>
<dbReference type="NCBIfam" id="TIGR00720">
    <property type="entry name" value="sda_mono"/>
    <property type="match status" value="1"/>
</dbReference>
<dbReference type="EC" id="4.3.1.17" evidence="4"/>
<evidence type="ECO:0000313" key="15">
    <source>
        <dbReference type="EMBL" id="MCZ0859526.1"/>
    </source>
</evidence>
<evidence type="ECO:0000256" key="5">
    <source>
        <dbReference type="ARBA" id="ARBA00022432"/>
    </source>
</evidence>
<evidence type="ECO:0000259" key="14">
    <source>
        <dbReference type="Pfam" id="PF03315"/>
    </source>
</evidence>
<feature type="domain" description="Serine dehydratase-like alpha subunit" evidence="13">
    <location>
        <begin position="283"/>
        <end position="553"/>
    </location>
</feature>
<evidence type="ECO:0000256" key="4">
    <source>
        <dbReference type="ARBA" id="ARBA00012093"/>
    </source>
</evidence>
<comment type="pathway">
    <text evidence="2">Carbohydrate biosynthesis; gluconeogenesis.</text>
</comment>
<gene>
    <name evidence="15" type="ORF">OHJ16_15960</name>
</gene>
<dbReference type="Pfam" id="PF03313">
    <property type="entry name" value="SDH_alpha"/>
    <property type="match status" value="1"/>
</dbReference>
<keyword evidence="8" id="KW-0408">Iron</keyword>
<evidence type="ECO:0000256" key="1">
    <source>
        <dbReference type="ARBA" id="ARBA00001966"/>
    </source>
</evidence>
<dbReference type="EMBL" id="JAPTMY010000060">
    <property type="protein sequence ID" value="MCZ0859526.1"/>
    <property type="molecule type" value="Genomic_DNA"/>
</dbReference>
<comment type="caution">
    <text evidence="15">The sequence shown here is derived from an EMBL/GenBank/DDBJ whole genome shotgun (WGS) entry which is preliminary data.</text>
</comment>
<evidence type="ECO:0000256" key="2">
    <source>
        <dbReference type="ARBA" id="ARBA00004742"/>
    </source>
</evidence>
<dbReference type="PANTHER" id="PTHR30182">
    <property type="entry name" value="L-SERINE DEHYDRATASE"/>
    <property type="match status" value="1"/>
</dbReference>
<keyword evidence="9" id="KW-0411">Iron-sulfur</keyword>
<evidence type="ECO:0000256" key="10">
    <source>
        <dbReference type="ARBA" id="ARBA00023239"/>
    </source>
</evidence>
<evidence type="ECO:0000313" key="16">
    <source>
        <dbReference type="Proteomes" id="UP001072034"/>
    </source>
</evidence>
<organism evidence="15 16">
    <name type="scientific">Actinomyces israelii</name>
    <dbReference type="NCBI Taxonomy" id="1659"/>
    <lineage>
        <taxon>Bacteria</taxon>
        <taxon>Bacillati</taxon>
        <taxon>Actinomycetota</taxon>
        <taxon>Actinomycetes</taxon>
        <taxon>Actinomycetales</taxon>
        <taxon>Actinomycetaceae</taxon>
        <taxon>Actinomyces</taxon>
    </lineage>
</organism>
<accession>A0ABT4ICQ6</accession>
<feature type="domain" description="Serine dehydratase beta chain" evidence="14">
    <location>
        <begin position="69"/>
        <end position="241"/>
    </location>
</feature>
<dbReference type="InterPro" id="IPR004644">
    <property type="entry name" value="Fe-S_L-Ser_mono"/>
</dbReference>
<dbReference type="InterPro" id="IPR005131">
    <property type="entry name" value="Ser_deHydtase_bsu"/>
</dbReference>
<reference evidence="15" key="1">
    <citation type="submission" date="2022-10" db="EMBL/GenBank/DDBJ databases">
        <title>Genome sequence of Actinomyces israelii ATCC 10048.</title>
        <authorList>
            <person name="Watt R.M."/>
            <person name="Tong W.M."/>
        </authorList>
    </citation>
    <scope>NUCLEOTIDE SEQUENCE</scope>
    <source>
        <strain evidence="15">ATCC 10048</strain>
    </source>
</reference>